<reference evidence="2" key="1">
    <citation type="journal article" date="2020" name="bioRxiv">
        <title>Hybrid origin of Populus tomentosa Carr. identified through genome sequencing and phylogenomic analysis.</title>
        <authorList>
            <person name="An X."/>
            <person name="Gao K."/>
            <person name="Chen Z."/>
            <person name="Li J."/>
            <person name="Yang X."/>
            <person name="Yang X."/>
            <person name="Zhou J."/>
            <person name="Guo T."/>
            <person name="Zhao T."/>
            <person name="Huang S."/>
            <person name="Miao D."/>
            <person name="Khan W.U."/>
            <person name="Rao P."/>
            <person name="Ye M."/>
            <person name="Lei B."/>
            <person name="Liao W."/>
            <person name="Wang J."/>
            <person name="Ji L."/>
            <person name="Li Y."/>
            <person name="Guo B."/>
            <person name="Mustafa N.S."/>
            <person name="Li S."/>
            <person name="Yun Q."/>
            <person name="Keller S.R."/>
            <person name="Mao J."/>
            <person name="Zhang R."/>
            <person name="Strauss S.H."/>
        </authorList>
    </citation>
    <scope>NUCLEOTIDE SEQUENCE</scope>
    <source>
        <strain evidence="2">GM15</strain>
        <tissue evidence="2">Leaf</tissue>
    </source>
</reference>
<gene>
    <name evidence="2" type="ORF">POTOM_000690</name>
</gene>
<comment type="caution">
    <text evidence="2">The sequence shown here is derived from an EMBL/GenBank/DDBJ whole genome shotgun (WGS) entry which is preliminary data.</text>
</comment>
<proteinExistence type="predicted"/>
<name>A0A8X8IUZ6_POPTO</name>
<dbReference type="Proteomes" id="UP000886885">
    <property type="component" value="Chromosome 1A"/>
</dbReference>
<accession>A0A8X8IUZ6</accession>
<keyword evidence="3" id="KW-1185">Reference proteome</keyword>
<feature type="transmembrane region" description="Helical" evidence="1">
    <location>
        <begin position="98"/>
        <end position="121"/>
    </location>
</feature>
<evidence type="ECO:0000313" key="3">
    <source>
        <dbReference type="Proteomes" id="UP000886885"/>
    </source>
</evidence>
<keyword evidence="1" id="KW-1133">Transmembrane helix</keyword>
<dbReference type="AlphaFoldDB" id="A0A8X8IUZ6"/>
<dbReference type="EMBL" id="JAAWWB010000001">
    <property type="protein sequence ID" value="KAG6791567.1"/>
    <property type="molecule type" value="Genomic_DNA"/>
</dbReference>
<keyword evidence="1" id="KW-0472">Membrane</keyword>
<protein>
    <submittedName>
        <fullName evidence="2">Uncharacterized protein</fullName>
    </submittedName>
</protein>
<keyword evidence="1" id="KW-0812">Transmembrane</keyword>
<sequence>MEMLPALVDPRTGMRKIIDMFSSRMMRRRNGYKVDKLVLLLRGLNYPTHGAIVAERVGFECILNYVPQAAWSGWRHSITLEEYWVQTSIYHSHSASCLYTLFVIFALASCLDVVLCGSYIYSLYTDSRELIWSNSISKAPTYPFWLCNLVSVQVMKKNAYMGSCAALSIFDYECLFH</sequence>
<evidence type="ECO:0000313" key="2">
    <source>
        <dbReference type="EMBL" id="KAG6791567.1"/>
    </source>
</evidence>
<evidence type="ECO:0000256" key="1">
    <source>
        <dbReference type="SAM" id="Phobius"/>
    </source>
</evidence>
<organism evidence="2 3">
    <name type="scientific">Populus tomentosa</name>
    <name type="common">Chinese white poplar</name>
    <dbReference type="NCBI Taxonomy" id="118781"/>
    <lineage>
        <taxon>Eukaryota</taxon>
        <taxon>Viridiplantae</taxon>
        <taxon>Streptophyta</taxon>
        <taxon>Embryophyta</taxon>
        <taxon>Tracheophyta</taxon>
        <taxon>Spermatophyta</taxon>
        <taxon>Magnoliopsida</taxon>
        <taxon>eudicotyledons</taxon>
        <taxon>Gunneridae</taxon>
        <taxon>Pentapetalae</taxon>
        <taxon>rosids</taxon>
        <taxon>fabids</taxon>
        <taxon>Malpighiales</taxon>
        <taxon>Salicaceae</taxon>
        <taxon>Saliceae</taxon>
        <taxon>Populus</taxon>
    </lineage>
</organism>